<proteinExistence type="predicted"/>
<name>A0AAE0KWS2_9CHLO</name>
<protein>
    <submittedName>
        <fullName evidence="1">Uncharacterized protein</fullName>
    </submittedName>
</protein>
<feature type="non-terminal residue" evidence="1">
    <location>
        <position position="1"/>
    </location>
</feature>
<keyword evidence="2" id="KW-1185">Reference proteome</keyword>
<organism evidence="1 2">
    <name type="scientific">Cymbomonas tetramitiformis</name>
    <dbReference type="NCBI Taxonomy" id="36881"/>
    <lineage>
        <taxon>Eukaryota</taxon>
        <taxon>Viridiplantae</taxon>
        <taxon>Chlorophyta</taxon>
        <taxon>Pyramimonadophyceae</taxon>
        <taxon>Pyramimonadales</taxon>
        <taxon>Pyramimonadaceae</taxon>
        <taxon>Cymbomonas</taxon>
    </lineage>
</organism>
<evidence type="ECO:0000313" key="2">
    <source>
        <dbReference type="Proteomes" id="UP001190700"/>
    </source>
</evidence>
<dbReference type="EMBL" id="LGRX02015198">
    <property type="protein sequence ID" value="KAK3263628.1"/>
    <property type="molecule type" value="Genomic_DNA"/>
</dbReference>
<comment type="caution">
    <text evidence="1">The sequence shown here is derived from an EMBL/GenBank/DDBJ whole genome shotgun (WGS) entry which is preliminary data.</text>
</comment>
<gene>
    <name evidence="1" type="ORF">CYMTET_27579</name>
</gene>
<dbReference type="AlphaFoldDB" id="A0AAE0KWS2"/>
<dbReference type="Proteomes" id="UP001190700">
    <property type="component" value="Unassembled WGS sequence"/>
</dbReference>
<reference evidence="1 2" key="1">
    <citation type="journal article" date="2015" name="Genome Biol. Evol.">
        <title>Comparative Genomics of a Bacterivorous Green Alga Reveals Evolutionary Causalities and Consequences of Phago-Mixotrophic Mode of Nutrition.</title>
        <authorList>
            <person name="Burns J.A."/>
            <person name="Paasch A."/>
            <person name="Narechania A."/>
            <person name="Kim E."/>
        </authorList>
    </citation>
    <scope>NUCLEOTIDE SEQUENCE [LARGE SCALE GENOMIC DNA]</scope>
    <source>
        <strain evidence="1 2">PLY_AMNH</strain>
    </source>
</reference>
<accession>A0AAE0KWS2</accession>
<evidence type="ECO:0000313" key="1">
    <source>
        <dbReference type="EMBL" id="KAK3263628.1"/>
    </source>
</evidence>
<sequence length="63" mass="6428">VWEVSELAGLAVLPESQCAGVREVARASGPLAVLQSPGVLQEVQEVSGLVASQCAEIRGRVAG</sequence>